<sequence>MTARYDLEVFAGTDETVVFELVTVDQAALDVAGSTFTARILAVGELVGEATLTPAEADGATVLAWRIDRETTAALAERSMLAQRIAYRIDRETEDGRLRTYAHGAVNATSPGASHPSRAMHDTVVRDKPAVVRLTIDVE</sequence>
<dbReference type="Proteomes" id="UP000249590">
    <property type="component" value="Unassembled WGS sequence"/>
</dbReference>
<name>A0A8B2NU59_9HYPH</name>
<accession>A0A8B2NU59</accession>
<protein>
    <submittedName>
        <fullName evidence="1">Uncharacterized protein</fullName>
    </submittedName>
</protein>
<proteinExistence type="predicted"/>
<dbReference type="AlphaFoldDB" id="A0A8B2NU59"/>
<evidence type="ECO:0000313" key="2">
    <source>
        <dbReference type="Proteomes" id="UP000249590"/>
    </source>
</evidence>
<dbReference type="RefSeq" id="WP_111349247.1">
    <property type="nucleotide sequence ID" value="NZ_QHHQ01000005.1"/>
</dbReference>
<dbReference type="EMBL" id="QHHQ01000005">
    <property type="protein sequence ID" value="RAH99186.1"/>
    <property type="molecule type" value="Genomic_DNA"/>
</dbReference>
<reference evidence="1 2" key="1">
    <citation type="submission" date="2018-05" db="EMBL/GenBank/DDBJ databases">
        <title>Acuticoccus sediminis sp. nov., isolated from deep-sea sediment of Indian Ocean.</title>
        <authorList>
            <person name="Liu X."/>
            <person name="Lai Q."/>
            <person name="Du Y."/>
            <person name="Sun F."/>
            <person name="Zhang X."/>
            <person name="Wang S."/>
            <person name="Shao Z."/>
        </authorList>
    </citation>
    <scope>NUCLEOTIDE SEQUENCE [LARGE SCALE GENOMIC DNA]</scope>
    <source>
        <strain evidence="1 2">PTG4-2</strain>
    </source>
</reference>
<organism evidence="1 2">
    <name type="scientific">Acuticoccus sediminis</name>
    <dbReference type="NCBI Taxonomy" id="2184697"/>
    <lineage>
        <taxon>Bacteria</taxon>
        <taxon>Pseudomonadati</taxon>
        <taxon>Pseudomonadota</taxon>
        <taxon>Alphaproteobacteria</taxon>
        <taxon>Hyphomicrobiales</taxon>
        <taxon>Amorphaceae</taxon>
        <taxon>Acuticoccus</taxon>
    </lineage>
</organism>
<keyword evidence="2" id="KW-1185">Reference proteome</keyword>
<evidence type="ECO:0000313" key="1">
    <source>
        <dbReference type="EMBL" id="RAH99186.1"/>
    </source>
</evidence>
<comment type="caution">
    <text evidence="1">The sequence shown here is derived from an EMBL/GenBank/DDBJ whole genome shotgun (WGS) entry which is preliminary data.</text>
</comment>
<gene>
    <name evidence="1" type="ORF">DLJ53_21815</name>
</gene>